<feature type="region of interest" description="Disordered" evidence="6">
    <location>
        <begin position="93"/>
        <end position="147"/>
    </location>
</feature>
<dbReference type="SMART" id="SM00091">
    <property type="entry name" value="PAS"/>
    <property type="match status" value="2"/>
</dbReference>
<feature type="domain" description="BHLH" evidence="9">
    <location>
        <begin position="132"/>
        <end position="183"/>
    </location>
</feature>
<accession>A0A126X0M4</accession>
<name>A0A126X0M4_9EUKA</name>
<feature type="domain" description="PAS" evidence="7">
    <location>
        <begin position="449"/>
        <end position="509"/>
    </location>
</feature>
<dbReference type="Pfam" id="PF00010">
    <property type="entry name" value="HLH"/>
    <property type="match status" value="1"/>
</dbReference>
<evidence type="ECO:0000256" key="3">
    <source>
        <dbReference type="ARBA" id="ARBA00022737"/>
    </source>
</evidence>
<keyword evidence="3" id="KW-0677">Repeat</keyword>
<evidence type="ECO:0000256" key="1">
    <source>
        <dbReference type="ARBA" id="ARBA00022630"/>
    </source>
</evidence>
<reference evidence="10" key="1">
    <citation type="journal article" date="2016" name="Proc. Natl. Acad. Sci. U.S.A.">
        <title>Functional and topological diversity of LOV domain photoreceptors.</title>
        <authorList>
            <person name="Glantz S.T."/>
            <person name="Carpenter E.J."/>
            <person name="Melkonian M."/>
            <person name="Gardner K.H."/>
            <person name="Boyden E.S."/>
            <person name="Wong G.K."/>
            <person name="Chow B.Y."/>
        </authorList>
    </citation>
    <scope>NUCLEOTIDE SEQUENCE</scope>
    <source>
        <strain evidence="10">POOW_2012042</strain>
    </source>
</reference>
<evidence type="ECO:0000256" key="4">
    <source>
        <dbReference type="ARBA" id="ARBA00022991"/>
    </source>
</evidence>
<sequence length="578" mass="64343">MLVEVMNDNRSPFNASGTEVFSDREMNDLFQNFDFSGSSVGLSADLPAGIKLEDAADMSAAPFLQRAALFTPAELTVGTEAWYTSPPQDPAAFLPYTDPHLYSHCRPPPPEQDHDSSGSEHTNQRSKKEKSSEKGTHSETERKRRDLMNEKISQLKELVPGFEQAKPNKVTVLGKAVEYMQELKQGNVKLERDTEDLRAEISRLRKLSLRERGRFDSESEGDRKRSNLFDLPLPLATDSLSKHHEHASETLSLPDMTLKQFIAAALRITMENLIVTDPNVVGHPIVYSSTGFQRMTQYSEKEIVGRNCRFLQGTATDRGVTMEIGRAIRDRKEYLAEILNYRKDGTPFWNLVYINPVVDADDRPIVFIGVQFDITSSKNCPDRMLQMKGSRNGNRLEAWVTPRVKVAQAQKKARLLDYDPDSPPAGSTLDAPSPEAAGLICGATPNEELKEFLASVLNMAMNSLIVIDGKGTGEKGTGRGTIVHVNNGFCRMTGYSREDALGKRLSFLEGPASDTNAVRAIARCLDDRRPNNLLTEVVHYRKDGSTFWDLISVTAVPDTHGEVALFIILNFDVSNSRC</sequence>
<evidence type="ECO:0000259" key="8">
    <source>
        <dbReference type="PROSITE" id="PS50113"/>
    </source>
</evidence>
<dbReference type="InterPro" id="IPR011598">
    <property type="entry name" value="bHLH_dom"/>
</dbReference>
<keyword evidence="5" id="KW-0175">Coiled coil</keyword>
<dbReference type="InterPro" id="IPR000014">
    <property type="entry name" value="PAS"/>
</dbReference>
<feature type="domain" description="PAC" evidence="8">
    <location>
        <begin position="533"/>
        <end position="578"/>
    </location>
</feature>
<dbReference type="SUPFAM" id="SSF55785">
    <property type="entry name" value="PYP-like sensor domain (PAS domain)"/>
    <property type="match status" value="2"/>
</dbReference>
<dbReference type="NCBIfam" id="TIGR00229">
    <property type="entry name" value="sensory_box"/>
    <property type="match status" value="2"/>
</dbReference>
<dbReference type="PROSITE" id="PS50888">
    <property type="entry name" value="BHLH"/>
    <property type="match status" value="1"/>
</dbReference>
<dbReference type="GO" id="GO:0046983">
    <property type="term" value="F:protein dimerization activity"/>
    <property type="evidence" value="ECO:0007669"/>
    <property type="project" value="InterPro"/>
</dbReference>
<dbReference type="SMART" id="SM00086">
    <property type="entry name" value="PAC"/>
    <property type="match status" value="2"/>
</dbReference>
<dbReference type="PROSITE" id="PS50112">
    <property type="entry name" value="PAS"/>
    <property type="match status" value="1"/>
</dbReference>
<dbReference type="InterPro" id="IPR001610">
    <property type="entry name" value="PAC"/>
</dbReference>
<dbReference type="SUPFAM" id="SSF47459">
    <property type="entry name" value="HLH, helix-loop-helix DNA-binding domain"/>
    <property type="match status" value="1"/>
</dbReference>
<dbReference type="InterPro" id="IPR036638">
    <property type="entry name" value="HLH_DNA-bd_sf"/>
</dbReference>
<feature type="coiled-coil region" evidence="5">
    <location>
        <begin position="180"/>
        <end position="207"/>
    </location>
</feature>
<dbReference type="PANTHER" id="PTHR47429">
    <property type="entry name" value="PROTEIN TWIN LOV 1"/>
    <property type="match status" value="1"/>
</dbReference>
<evidence type="ECO:0000256" key="6">
    <source>
        <dbReference type="SAM" id="MobiDB-lite"/>
    </source>
</evidence>
<dbReference type="InterPro" id="IPR035965">
    <property type="entry name" value="PAS-like_dom_sf"/>
</dbReference>
<dbReference type="Pfam" id="PF13426">
    <property type="entry name" value="PAS_9"/>
    <property type="match status" value="2"/>
</dbReference>
<feature type="compositionally biased region" description="Basic and acidic residues" evidence="6">
    <location>
        <begin position="129"/>
        <end position="147"/>
    </location>
</feature>
<evidence type="ECO:0000256" key="5">
    <source>
        <dbReference type="SAM" id="Coils"/>
    </source>
</evidence>
<organism evidence="10">
    <name type="scientific">Glaucocystis sp. BC-2016</name>
    <dbReference type="NCBI Taxonomy" id="1802912"/>
    <lineage>
        <taxon>Eukaryota</taxon>
        <taxon>Glaucocystophyceae</taxon>
        <taxon>Glaucocystales</taxon>
        <taxon>Glaucocystaceae</taxon>
        <taxon>Glaucocystis</taxon>
    </lineage>
</organism>
<evidence type="ECO:0000259" key="7">
    <source>
        <dbReference type="PROSITE" id="PS50112"/>
    </source>
</evidence>
<proteinExistence type="evidence at transcript level"/>
<dbReference type="PANTHER" id="PTHR47429:SF8">
    <property type="entry name" value="PHOTOTROPIN-1-LIKE"/>
    <property type="match status" value="1"/>
</dbReference>
<evidence type="ECO:0000313" key="10">
    <source>
        <dbReference type="EMBL" id="AML78263.1"/>
    </source>
</evidence>
<dbReference type="PROSITE" id="PS50113">
    <property type="entry name" value="PAC"/>
    <property type="match status" value="2"/>
</dbReference>
<dbReference type="Gene3D" id="3.30.450.20">
    <property type="entry name" value="PAS domain"/>
    <property type="match status" value="2"/>
</dbReference>
<dbReference type="Gene3D" id="4.10.280.10">
    <property type="entry name" value="Helix-loop-helix DNA-binding domain"/>
    <property type="match status" value="1"/>
</dbReference>
<evidence type="ECO:0000259" key="9">
    <source>
        <dbReference type="PROSITE" id="PS50888"/>
    </source>
</evidence>
<dbReference type="EMBL" id="KU700497">
    <property type="protein sequence ID" value="AML78263.1"/>
    <property type="molecule type" value="mRNA"/>
</dbReference>
<dbReference type="AlphaFoldDB" id="A0A126X0M4"/>
<keyword evidence="1" id="KW-0285">Flavoprotein</keyword>
<dbReference type="CDD" id="cd00130">
    <property type="entry name" value="PAS"/>
    <property type="match status" value="2"/>
</dbReference>
<dbReference type="SMART" id="SM00353">
    <property type="entry name" value="HLH"/>
    <property type="match status" value="1"/>
</dbReference>
<keyword evidence="2" id="KW-0288">FMN</keyword>
<keyword evidence="4" id="KW-0157">Chromophore</keyword>
<evidence type="ECO:0000256" key="2">
    <source>
        <dbReference type="ARBA" id="ARBA00022643"/>
    </source>
</evidence>
<protein>
    <submittedName>
        <fullName evidence="10">Putative LOV domain-containing protein</fullName>
    </submittedName>
</protein>
<dbReference type="InterPro" id="IPR000700">
    <property type="entry name" value="PAS-assoc_C"/>
</dbReference>
<dbReference type="GO" id="GO:0005634">
    <property type="term" value="C:nucleus"/>
    <property type="evidence" value="ECO:0007669"/>
    <property type="project" value="TreeGrafter"/>
</dbReference>
<feature type="domain" description="PAC" evidence="8">
    <location>
        <begin position="334"/>
        <end position="386"/>
    </location>
</feature>